<feature type="region of interest" description="Disordered" evidence="1">
    <location>
        <begin position="128"/>
        <end position="166"/>
    </location>
</feature>
<dbReference type="PANTHER" id="PTHR14791:SF42">
    <property type="entry name" value="F16L1.2 PROTEIN"/>
    <property type="match status" value="1"/>
</dbReference>
<proteinExistence type="predicted"/>
<accession>A0A445CG26</accession>
<dbReference type="STRING" id="3818.A0A445CG26"/>
<comment type="caution">
    <text evidence="2">The sequence shown here is derived from an EMBL/GenBank/DDBJ whole genome shotgun (WGS) entry which is preliminary data.</text>
</comment>
<protein>
    <submittedName>
        <fullName evidence="2">Uncharacterized protein</fullName>
    </submittedName>
</protein>
<dbReference type="AlphaFoldDB" id="A0A445CG26"/>
<feature type="region of interest" description="Disordered" evidence="1">
    <location>
        <begin position="1"/>
        <end position="22"/>
    </location>
</feature>
<sequence length="225" mass="25284">MVSFHKALPESSPSELKLSSNNNKRKWEQPLLTTEDFFKDLSKSSKIEANPHQKINKSIFDIEFHLQTPLPSAKLQHHHLTIQSGHINMSNTKMMNMKKLDSKITPETGIDLELNLTCESLRRKEDTKKSSPAILADVFNNKDTSSSSSSQSQSPSPSSSSPPLLPSWLLVEGEDQKEMVATVCMRCHMLVMLCKSSPSCPNCKFMHPPDQNPSFLKRSRCSLLC</sequence>
<evidence type="ECO:0000313" key="3">
    <source>
        <dbReference type="Proteomes" id="UP000289738"/>
    </source>
</evidence>
<organism evidence="2 3">
    <name type="scientific">Arachis hypogaea</name>
    <name type="common">Peanut</name>
    <dbReference type="NCBI Taxonomy" id="3818"/>
    <lineage>
        <taxon>Eukaryota</taxon>
        <taxon>Viridiplantae</taxon>
        <taxon>Streptophyta</taxon>
        <taxon>Embryophyta</taxon>
        <taxon>Tracheophyta</taxon>
        <taxon>Spermatophyta</taxon>
        <taxon>Magnoliopsida</taxon>
        <taxon>eudicotyledons</taxon>
        <taxon>Gunneridae</taxon>
        <taxon>Pentapetalae</taxon>
        <taxon>rosids</taxon>
        <taxon>fabids</taxon>
        <taxon>Fabales</taxon>
        <taxon>Fabaceae</taxon>
        <taxon>Papilionoideae</taxon>
        <taxon>50 kb inversion clade</taxon>
        <taxon>dalbergioids sensu lato</taxon>
        <taxon>Dalbergieae</taxon>
        <taxon>Pterocarpus clade</taxon>
        <taxon>Arachis</taxon>
    </lineage>
</organism>
<name>A0A445CG26_ARAHY</name>
<feature type="compositionally biased region" description="Low complexity" evidence="1">
    <location>
        <begin position="145"/>
        <end position="162"/>
    </location>
</feature>
<dbReference type="PANTHER" id="PTHR14791">
    <property type="entry name" value="BOMB/KIRA PROTEINS"/>
    <property type="match status" value="1"/>
</dbReference>
<feature type="compositionally biased region" description="Low complexity" evidence="1">
    <location>
        <begin position="9"/>
        <end position="22"/>
    </location>
</feature>
<reference evidence="2 3" key="1">
    <citation type="submission" date="2019-01" db="EMBL/GenBank/DDBJ databases">
        <title>Sequencing of cultivated peanut Arachis hypogaea provides insights into genome evolution and oil improvement.</title>
        <authorList>
            <person name="Chen X."/>
        </authorList>
    </citation>
    <scope>NUCLEOTIDE SEQUENCE [LARGE SCALE GENOMIC DNA]</scope>
    <source>
        <strain evidence="3">cv. Fuhuasheng</strain>
        <tissue evidence="2">Leaves</tissue>
    </source>
</reference>
<dbReference type="InterPro" id="IPR051105">
    <property type="entry name" value="WWC/KIBRA_Hippo_Reg"/>
</dbReference>
<dbReference type="EMBL" id="SDMP01000007">
    <property type="protein sequence ID" value="RYR49868.1"/>
    <property type="molecule type" value="Genomic_DNA"/>
</dbReference>
<keyword evidence="3" id="KW-1185">Reference proteome</keyword>
<gene>
    <name evidence="2" type="ORF">Ahy_A07g036395</name>
</gene>
<evidence type="ECO:0000313" key="2">
    <source>
        <dbReference type="EMBL" id="RYR49868.1"/>
    </source>
</evidence>
<evidence type="ECO:0000256" key="1">
    <source>
        <dbReference type="SAM" id="MobiDB-lite"/>
    </source>
</evidence>
<dbReference type="Proteomes" id="UP000289738">
    <property type="component" value="Chromosome A07"/>
</dbReference>